<keyword evidence="3" id="KW-0786">Thiamine pyrophosphate</keyword>
<organism evidence="5 6">
    <name type="scientific">Erysipelothrix larvae</name>
    <dbReference type="NCBI Taxonomy" id="1514105"/>
    <lineage>
        <taxon>Bacteria</taxon>
        <taxon>Bacillati</taxon>
        <taxon>Bacillota</taxon>
        <taxon>Erysipelotrichia</taxon>
        <taxon>Erysipelotrichales</taxon>
        <taxon>Erysipelotrichaceae</taxon>
        <taxon>Erysipelothrix</taxon>
    </lineage>
</organism>
<dbReference type="InterPro" id="IPR005474">
    <property type="entry name" value="Transketolase_N"/>
</dbReference>
<dbReference type="OrthoDB" id="8732661at2"/>
<dbReference type="Pfam" id="PF00456">
    <property type="entry name" value="Transketolase_N"/>
    <property type="match status" value="1"/>
</dbReference>
<name>A0A0X8H0V5_9FIRM</name>
<evidence type="ECO:0000313" key="5">
    <source>
        <dbReference type="EMBL" id="AMC93981.1"/>
    </source>
</evidence>
<feature type="domain" description="Transketolase N-terminal" evidence="4">
    <location>
        <begin position="13"/>
        <end position="264"/>
    </location>
</feature>
<proteinExistence type="inferred from homology"/>
<dbReference type="KEGG" id="erl:AOC36_08275"/>
<comment type="cofactor">
    <cofactor evidence="1">
        <name>thiamine diphosphate</name>
        <dbReference type="ChEBI" id="CHEBI:58937"/>
    </cofactor>
</comment>
<evidence type="ECO:0000256" key="2">
    <source>
        <dbReference type="ARBA" id="ARBA00007131"/>
    </source>
</evidence>
<dbReference type="EMBL" id="CP013213">
    <property type="protein sequence ID" value="AMC93981.1"/>
    <property type="molecule type" value="Genomic_DNA"/>
</dbReference>
<dbReference type="PANTHER" id="PTHR47514:SF1">
    <property type="entry name" value="TRANSKETOLASE N-TERMINAL SECTION-RELATED"/>
    <property type="match status" value="1"/>
</dbReference>
<accession>A0A0X8H0V5</accession>
<protein>
    <submittedName>
        <fullName evidence="5">Transketolase</fullName>
    </submittedName>
</protein>
<comment type="similarity">
    <text evidence="2">Belongs to the transketolase family.</text>
</comment>
<dbReference type="RefSeq" id="WP_067633275.1">
    <property type="nucleotide sequence ID" value="NZ_CP013213.1"/>
</dbReference>
<dbReference type="InterPro" id="IPR029061">
    <property type="entry name" value="THDP-binding"/>
</dbReference>
<dbReference type="AlphaFoldDB" id="A0A0X8H0V5"/>
<evidence type="ECO:0000256" key="3">
    <source>
        <dbReference type="ARBA" id="ARBA00023052"/>
    </source>
</evidence>
<sequence length="280" mass="30408">MPLVNSNNTKEFALDIRKWTLFAVSSFGVGHVGGALSIADCLAVLYNGVMKINPLNPIDVTRDRLVLSKGHCGPALYATLGLKGYFPLDILKTLNKPNTILPSHCDRTKTPGIDMTTGSLGQGASSAAGIALGIKLRGFDSYVYLILGDGECQEGQVWEMALFAAQNKLNNLIAFIDNNKIQLDGFTDDINSLGDIGAKFGEFGWFSQTIDGHDLYAIESAISVAKNQSQGRPSVIVLDTVKGKGWDEIEGTIKSHSMNVSSEDYYHFLKSIDKWKGEIK</sequence>
<dbReference type="SUPFAM" id="SSF52518">
    <property type="entry name" value="Thiamin diphosphate-binding fold (THDP-binding)"/>
    <property type="match status" value="1"/>
</dbReference>
<dbReference type="Gene3D" id="3.40.50.970">
    <property type="match status" value="1"/>
</dbReference>
<dbReference type="PANTHER" id="PTHR47514">
    <property type="entry name" value="TRANSKETOLASE N-TERMINAL SECTION-RELATED"/>
    <property type="match status" value="1"/>
</dbReference>
<evidence type="ECO:0000256" key="1">
    <source>
        <dbReference type="ARBA" id="ARBA00001964"/>
    </source>
</evidence>
<reference evidence="5 6" key="1">
    <citation type="submission" date="2015-10" db="EMBL/GenBank/DDBJ databases">
        <title>Erysipelothrix larvae sp. LV19 isolated from the larval gut of the rhinoceros beetle, Trypoxylus dichotomus.</title>
        <authorList>
            <person name="Lim S."/>
            <person name="Kim B.-C."/>
        </authorList>
    </citation>
    <scope>NUCLEOTIDE SEQUENCE [LARGE SCALE GENOMIC DNA]</scope>
    <source>
        <strain evidence="5 6">LV19</strain>
    </source>
</reference>
<keyword evidence="6" id="KW-1185">Reference proteome</keyword>
<dbReference type="Proteomes" id="UP000063781">
    <property type="component" value="Chromosome"/>
</dbReference>
<dbReference type="CDD" id="cd02012">
    <property type="entry name" value="TPP_TK"/>
    <property type="match status" value="1"/>
</dbReference>
<gene>
    <name evidence="5" type="ORF">AOC36_08275</name>
</gene>
<evidence type="ECO:0000259" key="4">
    <source>
        <dbReference type="Pfam" id="PF00456"/>
    </source>
</evidence>
<evidence type="ECO:0000313" key="6">
    <source>
        <dbReference type="Proteomes" id="UP000063781"/>
    </source>
</evidence>
<dbReference type="STRING" id="1514105.AOC36_08275"/>